<keyword evidence="1" id="KW-0732">Signal</keyword>
<dbReference type="AlphaFoldDB" id="F0YCV2"/>
<dbReference type="Gene3D" id="3.40.50.150">
    <property type="entry name" value="Vaccinia Virus protein VP39"/>
    <property type="match status" value="1"/>
</dbReference>
<dbReference type="InParanoid" id="F0YCV2"/>
<dbReference type="Pfam" id="PF13578">
    <property type="entry name" value="Methyltransf_24"/>
    <property type="match status" value="1"/>
</dbReference>
<accession>F0YCV2</accession>
<dbReference type="GeneID" id="20225183"/>
<evidence type="ECO:0000313" key="2">
    <source>
        <dbReference type="EMBL" id="EGB06952.1"/>
    </source>
</evidence>
<gene>
    <name evidence="2" type="ORF">AURANDRAFT_65145</name>
</gene>
<protein>
    <recommendedName>
        <fullName evidence="4">Class I SAM-dependent methyltransferase</fullName>
    </recommendedName>
</protein>
<evidence type="ECO:0008006" key="4">
    <source>
        <dbReference type="Google" id="ProtNLM"/>
    </source>
</evidence>
<sequence>MAGLLGILAVLASARAQKAVRLINLTLGEAHREWGQFFVERMPRRCATYDEGSTLMAIGSDHFVYELTTCDDILQAVIMFCHHDGAGEYPAGHRCATAYFAALLDQGKLGASDAERAKRTVAAMEDTVEFNTLAATGRLRFRDDFVTSNWHLAWVVDELTRGGAPARALEIGSYEGRSAWLWYRLLSRAPGSTLTCVDIQFAEHFEYNVEPLRTVGFLERTLEKPSNRALFELDPDRPYDLIYVDGSHNATHVLADVVMADVLLRDGGLMILDDIEWRGVTDAAERFFEINRDRYVVVAVMRQLALRKFHGAELQAGDRAARYQDIERTAASWDGSAIERGAERARLAGTAG</sequence>
<name>F0YCV2_AURAN</name>
<dbReference type="EMBL" id="GL833132">
    <property type="protein sequence ID" value="EGB06952.1"/>
    <property type="molecule type" value="Genomic_DNA"/>
</dbReference>
<evidence type="ECO:0000313" key="3">
    <source>
        <dbReference type="Proteomes" id="UP000002729"/>
    </source>
</evidence>
<feature type="signal peptide" evidence="1">
    <location>
        <begin position="1"/>
        <end position="16"/>
    </location>
</feature>
<organism evidence="3">
    <name type="scientific">Aureococcus anophagefferens</name>
    <name type="common">Harmful bloom alga</name>
    <dbReference type="NCBI Taxonomy" id="44056"/>
    <lineage>
        <taxon>Eukaryota</taxon>
        <taxon>Sar</taxon>
        <taxon>Stramenopiles</taxon>
        <taxon>Ochrophyta</taxon>
        <taxon>Pelagophyceae</taxon>
        <taxon>Pelagomonadales</taxon>
        <taxon>Pelagomonadaceae</taxon>
        <taxon>Aureococcus</taxon>
    </lineage>
</organism>
<dbReference type="OrthoDB" id="2014201at2759"/>
<dbReference type="SUPFAM" id="SSF53335">
    <property type="entry name" value="S-adenosyl-L-methionine-dependent methyltransferases"/>
    <property type="match status" value="1"/>
</dbReference>
<reference evidence="2 3" key="1">
    <citation type="journal article" date="2011" name="Proc. Natl. Acad. Sci. U.S.A.">
        <title>Niche of harmful alga Aureococcus anophagefferens revealed through ecogenomics.</title>
        <authorList>
            <person name="Gobler C.J."/>
            <person name="Berry D.L."/>
            <person name="Dyhrman S.T."/>
            <person name="Wilhelm S.W."/>
            <person name="Salamov A."/>
            <person name="Lobanov A.V."/>
            <person name="Zhang Y."/>
            <person name="Collier J.L."/>
            <person name="Wurch L.L."/>
            <person name="Kustka A.B."/>
            <person name="Dill B.D."/>
            <person name="Shah M."/>
            <person name="VerBerkmoes N.C."/>
            <person name="Kuo A."/>
            <person name="Terry A."/>
            <person name="Pangilinan J."/>
            <person name="Lindquist E.A."/>
            <person name="Lucas S."/>
            <person name="Paulsen I.T."/>
            <person name="Hattenrath-Lehmann T.K."/>
            <person name="Talmage S.C."/>
            <person name="Walker E.A."/>
            <person name="Koch F."/>
            <person name="Burson A.M."/>
            <person name="Marcoval M.A."/>
            <person name="Tang Y.Z."/>
            <person name="Lecleir G.R."/>
            <person name="Coyne K.J."/>
            <person name="Berg G.M."/>
            <person name="Bertrand E.M."/>
            <person name="Saito M.A."/>
            <person name="Gladyshev V.N."/>
            <person name="Grigoriev I.V."/>
        </authorList>
    </citation>
    <scope>NUCLEOTIDE SEQUENCE [LARGE SCALE GENOMIC DNA]</scope>
    <source>
        <strain evidence="3">CCMP 1984</strain>
    </source>
</reference>
<dbReference type="Proteomes" id="UP000002729">
    <property type="component" value="Unassembled WGS sequence"/>
</dbReference>
<proteinExistence type="predicted"/>
<dbReference type="InterPro" id="IPR029063">
    <property type="entry name" value="SAM-dependent_MTases_sf"/>
</dbReference>
<dbReference type="KEGG" id="aaf:AURANDRAFT_65145"/>
<dbReference type="eggNOG" id="ENOG502S6WK">
    <property type="taxonomic scope" value="Eukaryota"/>
</dbReference>
<evidence type="ECO:0000256" key="1">
    <source>
        <dbReference type="SAM" id="SignalP"/>
    </source>
</evidence>
<keyword evidence="3" id="KW-1185">Reference proteome</keyword>
<feature type="chain" id="PRO_5003261570" description="Class I SAM-dependent methyltransferase" evidence="1">
    <location>
        <begin position="17"/>
        <end position="352"/>
    </location>
</feature>
<dbReference type="RefSeq" id="XP_009038194.1">
    <property type="nucleotide sequence ID" value="XM_009039946.1"/>
</dbReference>